<dbReference type="PANTHER" id="PTHR43482">
    <property type="entry name" value="PROTEIN AST1-RELATED"/>
    <property type="match status" value="1"/>
</dbReference>
<dbReference type="InterPro" id="IPR052585">
    <property type="entry name" value="Lipid_raft_assoc_Zn_ADH"/>
</dbReference>
<dbReference type="PROSITE" id="PS01162">
    <property type="entry name" value="QOR_ZETA_CRYSTAL"/>
    <property type="match status" value="1"/>
</dbReference>
<dbReference type="GO" id="GO:0008270">
    <property type="term" value="F:zinc ion binding"/>
    <property type="evidence" value="ECO:0007669"/>
    <property type="project" value="InterPro"/>
</dbReference>
<evidence type="ECO:0000313" key="3">
    <source>
        <dbReference type="Proteomes" id="UP000196581"/>
    </source>
</evidence>
<dbReference type="GO" id="GO:0016491">
    <property type="term" value="F:oxidoreductase activity"/>
    <property type="evidence" value="ECO:0007669"/>
    <property type="project" value="InterPro"/>
</dbReference>
<feature type="domain" description="Enoyl reductase (ER)" evidence="1">
    <location>
        <begin position="10"/>
        <end position="322"/>
    </location>
</feature>
<dbReference type="Pfam" id="PF13602">
    <property type="entry name" value="ADH_zinc_N_2"/>
    <property type="match status" value="1"/>
</dbReference>
<sequence length="325" mass="32390">MRIYGFDDYGGPEVQRFHEVEEPTMQDGCVRIRTVTAGVNPADIKVRSGARQSGFPVEFPMAMGREACGDVIEVGPGASDRIAVGDRVFGSCAPGTGAFAETALLDASSAVRVPAGLDAVRAACIPVAVGTANDAIAELACGDGDTVLVLGAGGGVGVHAVQLARLAGARVIAVASAAKRDLLEGLGVEHVASGSGWEERVRAAVAGGGAAGGAGLGSEVEPGPGERPVDALLDCVGGDALAGALSLLAGTRVRSVADPAGASAAGGSGVVRRRTTEVFGALASLVADGRLEVVVDDVVPFAEAARAVERVESGHARGKTVVTFT</sequence>
<gene>
    <name evidence="2" type="ORF">FM105_00300</name>
</gene>
<accession>A0A1X6WTK9</accession>
<dbReference type="Gene3D" id="3.90.180.10">
    <property type="entry name" value="Medium-chain alcohol dehydrogenases, catalytic domain"/>
    <property type="match status" value="1"/>
</dbReference>
<dbReference type="InterPro" id="IPR036291">
    <property type="entry name" value="NAD(P)-bd_dom_sf"/>
</dbReference>
<evidence type="ECO:0000313" key="2">
    <source>
        <dbReference type="EMBL" id="SLM88429.1"/>
    </source>
</evidence>
<reference evidence="3" key="1">
    <citation type="submission" date="2017-02" db="EMBL/GenBank/DDBJ databases">
        <authorList>
            <person name="Dridi B."/>
        </authorList>
    </citation>
    <scope>NUCLEOTIDE SEQUENCE [LARGE SCALE GENOMIC DNA]</scope>
    <source>
        <strain evidence="3">B Co 03.10</strain>
    </source>
</reference>
<dbReference type="PANTHER" id="PTHR43482:SF1">
    <property type="entry name" value="PROTEIN AST1-RELATED"/>
    <property type="match status" value="1"/>
</dbReference>
<dbReference type="AlphaFoldDB" id="A0A1X6WTK9"/>
<dbReference type="Proteomes" id="UP000196581">
    <property type="component" value="Unassembled WGS sequence"/>
</dbReference>
<name>A0A1X6WTK9_9MICO</name>
<dbReference type="InterPro" id="IPR020843">
    <property type="entry name" value="ER"/>
</dbReference>
<keyword evidence="3" id="KW-1185">Reference proteome</keyword>
<dbReference type="SMART" id="SM00829">
    <property type="entry name" value="PKS_ER"/>
    <property type="match status" value="1"/>
</dbReference>
<dbReference type="RefSeq" id="WP_087002991.1">
    <property type="nucleotide sequence ID" value="NZ_FWFF01000001.1"/>
</dbReference>
<organism evidence="2 3">
    <name type="scientific">Brevibacterium yomogidense</name>
    <dbReference type="NCBI Taxonomy" id="946573"/>
    <lineage>
        <taxon>Bacteria</taxon>
        <taxon>Bacillati</taxon>
        <taxon>Actinomycetota</taxon>
        <taxon>Actinomycetes</taxon>
        <taxon>Micrococcales</taxon>
        <taxon>Brevibacteriaceae</taxon>
        <taxon>Brevibacterium</taxon>
    </lineage>
</organism>
<dbReference type="SUPFAM" id="SSF51735">
    <property type="entry name" value="NAD(P)-binding Rossmann-fold domains"/>
    <property type="match status" value="1"/>
</dbReference>
<dbReference type="InterPro" id="IPR011032">
    <property type="entry name" value="GroES-like_sf"/>
</dbReference>
<dbReference type="EMBL" id="FWFF01000001">
    <property type="protein sequence ID" value="SLM88429.1"/>
    <property type="molecule type" value="Genomic_DNA"/>
</dbReference>
<dbReference type="SUPFAM" id="SSF50129">
    <property type="entry name" value="GroES-like"/>
    <property type="match status" value="1"/>
</dbReference>
<dbReference type="Pfam" id="PF08240">
    <property type="entry name" value="ADH_N"/>
    <property type="match status" value="1"/>
</dbReference>
<evidence type="ECO:0000259" key="1">
    <source>
        <dbReference type="SMART" id="SM00829"/>
    </source>
</evidence>
<protein>
    <submittedName>
        <fullName evidence="2">Quinone oxidoreductase</fullName>
    </submittedName>
</protein>
<proteinExistence type="predicted"/>
<dbReference type="InterPro" id="IPR013154">
    <property type="entry name" value="ADH-like_N"/>
</dbReference>
<dbReference type="InterPro" id="IPR002364">
    <property type="entry name" value="Quin_OxRdtase/zeta-crystal_CS"/>
</dbReference>
<dbReference type="CDD" id="cd05289">
    <property type="entry name" value="MDR_like_2"/>
    <property type="match status" value="1"/>
</dbReference>
<dbReference type="Gene3D" id="3.40.50.720">
    <property type="entry name" value="NAD(P)-binding Rossmann-like Domain"/>
    <property type="match status" value="1"/>
</dbReference>